<protein>
    <submittedName>
        <fullName evidence="1">Uncharacterized protein</fullName>
    </submittedName>
</protein>
<proteinExistence type="predicted"/>
<accession>A0ACB8CMX3</accession>
<sequence length="559" mass="61851">MEHGVQAAACVLVLVAIVAAEAHRLNAWVAHFEPLWYEPLRVQRHHVRLRRSLLQQRKQHNPIFLRFFAFDKNFILKIRPDSSIFHEDFTLETETLGNLKPELGHIYSGQLVGDPSSRVFGALHGGVFEGSIRTRQGIFYVERSRKLFGGRRPVPSFHSLMYSPDDVKVPARDNLLNGSHLCGLAGNVRSWMDAMLGGMDSQESSDEQRGDAAAATRRRLLSVRPGWPESEQQRGDNDTTRARGGGRERRVCNLEVNVDHLLHAHFLDDARGEGSRARERITALVAQHVARASDVFRAVDFGGVEDINDSQSCASGKTAHDNPFCAPVADIGYLLHLTSLSNHDEFCLSYTWTYRDFYGGVLGLAWVANADRNHGGVCEKARPSAVSVGGSTEVLRLSTNVGVLTFLNYNSFVAAAVSEMVFCHELGHSFGADVRVCLREAILEASARLNLFEVLVRHDAPPGRSCYGPCAPCGEDGNYIMFPSPTQGRKPNNGKFSHCSRESIGRILAPMVAGESPRENCLQGECDYRHDVFSYDINVAVAFLIAHHMLSQVNATCVD</sequence>
<reference evidence="1" key="1">
    <citation type="submission" date="2020-05" db="EMBL/GenBank/DDBJ databases">
        <title>Large-scale comparative analyses of tick genomes elucidate their genetic diversity and vector capacities.</title>
        <authorList>
            <person name="Jia N."/>
            <person name="Wang J."/>
            <person name="Shi W."/>
            <person name="Du L."/>
            <person name="Sun Y."/>
            <person name="Zhan W."/>
            <person name="Jiang J."/>
            <person name="Wang Q."/>
            <person name="Zhang B."/>
            <person name="Ji P."/>
            <person name="Sakyi L.B."/>
            <person name="Cui X."/>
            <person name="Yuan T."/>
            <person name="Jiang B."/>
            <person name="Yang W."/>
            <person name="Lam T.T.-Y."/>
            <person name="Chang Q."/>
            <person name="Ding S."/>
            <person name="Wang X."/>
            <person name="Zhu J."/>
            <person name="Ruan X."/>
            <person name="Zhao L."/>
            <person name="Wei J."/>
            <person name="Que T."/>
            <person name="Du C."/>
            <person name="Cheng J."/>
            <person name="Dai P."/>
            <person name="Han X."/>
            <person name="Huang E."/>
            <person name="Gao Y."/>
            <person name="Liu J."/>
            <person name="Shao H."/>
            <person name="Ye R."/>
            <person name="Li L."/>
            <person name="Wei W."/>
            <person name="Wang X."/>
            <person name="Wang C."/>
            <person name="Yang T."/>
            <person name="Huo Q."/>
            <person name="Li W."/>
            <person name="Guo W."/>
            <person name="Chen H."/>
            <person name="Zhou L."/>
            <person name="Ni X."/>
            <person name="Tian J."/>
            <person name="Zhou Y."/>
            <person name="Sheng Y."/>
            <person name="Liu T."/>
            <person name="Pan Y."/>
            <person name="Xia L."/>
            <person name="Li J."/>
            <person name="Zhao F."/>
            <person name="Cao W."/>
        </authorList>
    </citation>
    <scope>NUCLEOTIDE SEQUENCE</scope>
    <source>
        <strain evidence="1">Dsil-2018</strain>
    </source>
</reference>
<gene>
    <name evidence="1" type="ORF">HPB49_021710</name>
</gene>
<keyword evidence="2" id="KW-1185">Reference proteome</keyword>
<dbReference type="Proteomes" id="UP000821865">
    <property type="component" value="Chromosome 6"/>
</dbReference>
<organism evidence="1 2">
    <name type="scientific">Dermacentor silvarum</name>
    <name type="common">Tick</name>
    <dbReference type="NCBI Taxonomy" id="543639"/>
    <lineage>
        <taxon>Eukaryota</taxon>
        <taxon>Metazoa</taxon>
        <taxon>Ecdysozoa</taxon>
        <taxon>Arthropoda</taxon>
        <taxon>Chelicerata</taxon>
        <taxon>Arachnida</taxon>
        <taxon>Acari</taxon>
        <taxon>Parasitiformes</taxon>
        <taxon>Ixodida</taxon>
        <taxon>Ixodoidea</taxon>
        <taxon>Ixodidae</taxon>
        <taxon>Rhipicephalinae</taxon>
        <taxon>Dermacentor</taxon>
    </lineage>
</organism>
<name>A0ACB8CMX3_DERSI</name>
<evidence type="ECO:0000313" key="2">
    <source>
        <dbReference type="Proteomes" id="UP000821865"/>
    </source>
</evidence>
<comment type="caution">
    <text evidence="1">The sequence shown here is derived from an EMBL/GenBank/DDBJ whole genome shotgun (WGS) entry which is preliminary data.</text>
</comment>
<evidence type="ECO:0000313" key="1">
    <source>
        <dbReference type="EMBL" id="KAH7946235.1"/>
    </source>
</evidence>
<dbReference type="EMBL" id="CM023475">
    <property type="protein sequence ID" value="KAH7946235.1"/>
    <property type="molecule type" value="Genomic_DNA"/>
</dbReference>